<dbReference type="PANTHER" id="PTHR11533">
    <property type="entry name" value="PROTEASE M1 ZINC METALLOPROTEASE"/>
    <property type="match status" value="1"/>
</dbReference>
<keyword evidence="13" id="KW-0732">Signal</keyword>
<keyword evidence="8" id="KW-0378">Hydrolase</keyword>
<keyword evidence="10" id="KW-0482">Metalloprotease</keyword>
<dbReference type="PRINTS" id="PR00756">
    <property type="entry name" value="ALADIPTASE"/>
</dbReference>
<keyword evidence="16" id="KW-0031">Aminopeptidase</keyword>
<evidence type="ECO:0000313" key="16">
    <source>
        <dbReference type="EMBL" id="MBB4738918.1"/>
    </source>
</evidence>
<dbReference type="GO" id="GO:0006508">
    <property type="term" value="P:proteolysis"/>
    <property type="evidence" value="ECO:0007669"/>
    <property type="project" value="UniProtKB-KW"/>
</dbReference>
<dbReference type="Proteomes" id="UP000546162">
    <property type="component" value="Unassembled WGS sequence"/>
</dbReference>
<dbReference type="GO" id="GO:0008237">
    <property type="term" value="F:metallopeptidase activity"/>
    <property type="evidence" value="ECO:0007669"/>
    <property type="project" value="UniProtKB-KW"/>
</dbReference>
<dbReference type="InterPro" id="IPR050344">
    <property type="entry name" value="Peptidase_M1_aminopeptidases"/>
</dbReference>
<dbReference type="Gene3D" id="1.10.390.10">
    <property type="entry name" value="Neutral Protease Domain 2"/>
    <property type="match status" value="1"/>
</dbReference>
<evidence type="ECO:0000256" key="1">
    <source>
        <dbReference type="ARBA" id="ARBA00000098"/>
    </source>
</evidence>
<evidence type="ECO:0000256" key="7">
    <source>
        <dbReference type="ARBA" id="ARBA00022723"/>
    </source>
</evidence>
<dbReference type="SUPFAM" id="SSF63737">
    <property type="entry name" value="Leukotriene A4 hydrolase N-terminal domain"/>
    <property type="match status" value="1"/>
</dbReference>
<dbReference type="InterPro" id="IPR001930">
    <property type="entry name" value="Peptidase_M1"/>
</dbReference>
<evidence type="ECO:0000256" key="5">
    <source>
        <dbReference type="ARBA" id="ARBA00015611"/>
    </source>
</evidence>
<evidence type="ECO:0000259" key="14">
    <source>
        <dbReference type="Pfam" id="PF01433"/>
    </source>
</evidence>
<feature type="domain" description="Aminopeptidase N-like N-terminal" evidence="15">
    <location>
        <begin position="52"/>
        <end position="222"/>
    </location>
</feature>
<accession>A0A7W7M6L3</accession>
<organism evidence="16 17">
    <name type="scientific">Actinoplanes octamycinicus</name>
    <dbReference type="NCBI Taxonomy" id="135948"/>
    <lineage>
        <taxon>Bacteria</taxon>
        <taxon>Bacillati</taxon>
        <taxon>Actinomycetota</taxon>
        <taxon>Actinomycetes</taxon>
        <taxon>Micromonosporales</taxon>
        <taxon>Micromonosporaceae</taxon>
        <taxon>Actinoplanes</taxon>
    </lineage>
</organism>
<evidence type="ECO:0000256" key="13">
    <source>
        <dbReference type="SAM" id="SignalP"/>
    </source>
</evidence>
<dbReference type="SUPFAM" id="SSF55486">
    <property type="entry name" value="Metalloproteases ('zincins'), catalytic domain"/>
    <property type="match status" value="1"/>
</dbReference>
<dbReference type="EC" id="3.4.11.2" evidence="4"/>
<comment type="cofactor">
    <cofactor evidence="2">
        <name>Zn(2+)</name>
        <dbReference type="ChEBI" id="CHEBI:29105"/>
    </cofactor>
</comment>
<evidence type="ECO:0000256" key="3">
    <source>
        <dbReference type="ARBA" id="ARBA00010136"/>
    </source>
</evidence>
<evidence type="ECO:0000256" key="4">
    <source>
        <dbReference type="ARBA" id="ARBA00012564"/>
    </source>
</evidence>
<dbReference type="Gene3D" id="2.60.40.1730">
    <property type="entry name" value="tricorn interacting facor f3 domain"/>
    <property type="match status" value="1"/>
</dbReference>
<dbReference type="PROSITE" id="PS51257">
    <property type="entry name" value="PROKAR_LIPOPROTEIN"/>
    <property type="match status" value="1"/>
</dbReference>
<sequence length="463" mass="49605">MTRRVLPAALALLVTVGACTSGSAPGFQPGADGAGDPYFPRYGNGGYDVAGYDLDLRYDPRSGQLGGRATITATATQDLSRLNFDLAHLTASRITVDGAAATSRADGNELVVTPAAGIPAGREFTVVVDYAGVPDQLENKALGNGGWIRTSDGGGIALGQPESASTWYPVNDHPSDKATLKLAMTVPDGLEVISNGVPGKRDSKDGWTTWRWAEDAPMASYLSTVVIGQYRITTGTHGGQPMIIAVPESMPATSAAARSLAMTGEITDYLASVFGPYPFDANGGVVVSDSRIGYALETQSRPVYGHTFFARDETNSGVVAHELAHQWFGDSVALRRWADIWLNEGFATYAEWLWTEHAGGETAQRQFERSYASFDWRQPAGDPGPERIFGAAVYERGALTVHALRRTIGDDAFFRLLKTWTSEHHDGNADTAAMIALAEKLSGKDLDAFFQSWLYGTTMPPVP</sequence>
<evidence type="ECO:0000256" key="8">
    <source>
        <dbReference type="ARBA" id="ARBA00022801"/>
    </source>
</evidence>
<evidence type="ECO:0000256" key="12">
    <source>
        <dbReference type="ARBA" id="ARBA00031533"/>
    </source>
</evidence>
<gene>
    <name evidence="16" type="ORF">BJY16_002377</name>
</gene>
<keyword evidence="9" id="KW-0862">Zinc</keyword>
<feature type="signal peptide" evidence="13">
    <location>
        <begin position="1"/>
        <end position="20"/>
    </location>
</feature>
<proteinExistence type="inferred from homology"/>
<name>A0A7W7M6L3_9ACTN</name>
<evidence type="ECO:0000256" key="9">
    <source>
        <dbReference type="ARBA" id="ARBA00022833"/>
    </source>
</evidence>
<dbReference type="InterPro" id="IPR042097">
    <property type="entry name" value="Aminopeptidase_N-like_N_sf"/>
</dbReference>
<comment type="similarity">
    <text evidence="3">Belongs to the peptidase M1 family.</text>
</comment>
<evidence type="ECO:0000313" key="17">
    <source>
        <dbReference type="Proteomes" id="UP000546162"/>
    </source>
</evidence>
<keyword evidence="6" id="KW-0645">Protease</keyword>
<reference evidence="16 17" key="1">
    <citation type="submission" date="2020-08" db="EMBL/GenBank/DDBJ databases">
        <title>Sequencing the genomes of 1000 actinobacteria strains.</title>
        <authorList>
            <person name="Klenk H.-P."/>
        </authorList>
    </citation>
    <scope>NUCLEOTIDE SEQUENCE [LARGE SCALE GENOMIC DNA]</scope>
    <source>
        <strain evidence="16 17">DSM 45809</strain>
    </source>
</reference>
<protein>
    <recommendedName>
        <fullName evidence="5">Aminopeptidase N</fullName>
        <ecNumber evidence="4">3.4.11.2</ecNumber>
    </recommendedName>
    <alternativeName>
        <fullName evidence="11">Alanine aminopeptidase</fullName>
    </alternativeName>
    <alternativeName>
        <fullName evidence="12">Lysyl aminopeptidase</fullName>
    </alternativeName>
</protein>
<comment type="catalytic activity">
    <reaction evidence="1">
        <text>Release of an N-terminal amino acid, Xaa-|-Yaa- from a peptide, amide or arylamide. Xaa is preferably Ala, but may be most amino acids including Pro (slow action). When a terminal hydrophobic residue is followed by a prolyl residue, the two may be released as an intact Xaa-Pro dipeptide.</text>
        <dbReference type="EC" id="3.4.11.2"/>
    </reaction>
</comment>
<dbReference type="EMBL" id="JACHNB010000001">
    <property type="protein sequence ID" value="MBB4738918.1"/>
    <property type="molecule type" value="Genomic_DNA"/>
</dbReference>
<dbReference type="InterPro" id="IPR027268">
    <property type="entry name" value="Peptidase_M4/M1_CTD_sf"/>
</dbReference>
<dbReference type="Pfam" id="PF17900">
    <property type="entry name" value="Peptidase_M1_N"/>
    <property type="match status" value="1"/>
</dbReference>
<comment type="caution">
    <text evidence="16">The sequence shown here is derived from an EMBL/GenBank/DDBJ whole genome shotgun (WGS) entry which is preliminary data.</text>
</comment>
<evidence type="ECO:0000256" key="6">
    <source>
        <dbReference type="ARBA" id="ARBA00022670"/>
    </source>
</evidence>
<keyword evidence="17" id="KW-1185">Reference proteome</keyword>
<evidence type="ECO:0000256" key="2">
    <source>
        <dbReference type="ARBA" id="ARBA00001947"/>
    </source>
</evidence>
<dbReference type="AlphaFoldDB" id="A0A7W7M6L3"/>
<evidence type="ECO:0000256" key="10">
    <source>
        <dbReference type="ARBA" id="ARBA00023049"/>
    </source>
</evidence>
<evidence type="ECO:0000259" key="15">
    <source>
        <dbReference type="Pfam" id="PF17900"/>
    </source>
</evidence>
<dbReference type="RefSeq" id="WP_185039524.1">
    <property type="nucleotide sequence ID" value="NZ_BAABFG010000005.1"/>
</dbReference>
<dbReference type="InterPro" id="IPR045357">
    <property type="entry name" value="Aminopeptidase_N-like_N"/>
</dbReference>
<dbReference type="Pfam" id="PF01433">
    <property type="entry name" value="Peptidase_M1"/>
    <property type="match status" value="1"/>
</dbReference>
<dbReference type="GO" id="GO:0008270">
    <property type="term" value="F:zinc ion binding"/>
    <property type="evidence" value="ECO:0007669"/>
    <property type="project" value="InterPro"/>
</dbReference>
<feature type="domain" description="Peptidase M1 membrane alanine aminopeptidase" evidence="14">
    <location>
        <begin position="275"/>
        <end position="453"/>
    </location>
</feature>
<dbReference type="CDD" id="cd09603">
    <property type="entry name" value="M1_APN_like"/>
    <property type="match status" value="1"/>
</dbReference>
<evidence type="ECO:0000256" key="11">
    <source>
        <dbReference type="ARBA" id="ARBA00029811"/>
    </source>
</evidence>
<dbReference type="InterPro" id="IPR014782">
    <property type="entry name" value="Peptidase_M1_dom"/>
</dbReference>
<dbReference type="PANTHER" id="PTHR11533:SF297">
    <property type="entry name" value="AMINOPEPTIDASE N"/>
    <property type="match status" value="1"/>
</dbReference>
<keyword evidence="7" id="KW-0479">Metal-binding</keyword>
<dbReference type="GO" id="GO:0016285">
    <property type="term" value="F:alanyl aminopeptidase activity"/>
    <property type="evidence" value="ECO:0007669"/>
    <property type="project" value="UniProtKB-EC"/>
</dbReference>
<feature type="chain" id="PRO_5038722608" description="Aminopeptidase N" evidence="13">
    <location>
        <begin position="21"/>
        <end position="463"/>
    </location>
</feature>